<evidence type="ECO:0000256" key="3">
    <source>
        <dbReference type="PROSITE-ProRule" id="PRU01263"/>
    </source>
</evidence>
<dbReference type="Gene3D" id="3.40.50.1820">
    <property type="entry name" value="alpha/beta hydrolase"/>
    <property type="match status" value="3"/>
</dbReference>
<dbReference type="Pfam" id="PF07035">
    <property type="entry name" value="RMC1_C"/>
    <property type="match status" value="1"/>
</dbReference>
<sequence>MIVCAITMIKKFHPAMLIENRIIKIESGLIIGEDNEGFYAYRGIPYAESPEGDLRFASPKRFSQTWEGIRPFKNYSQVCSQYDHFTYSYVGIEDCLTLNVFVPKSVVQSYISHFLNFKKTRNMRNIFGFIALLSVIYNLEFCCAQEKVVNIENGKIVGEEKENYYAFLGLPYAESPTGELRFAPPKRFTQTWDDVREFKKFGSMCAQYSQIGYSYHGIEDCLTLNVFVPKSVVQSYSKFPVIFFIHGGAFMYGGSNVYGPENIMRSQNMILVTVNYRLGTLGFMTTEDEVIPGNFGMKDQVEALKWVQRNIEAFNGDPTKVTIVGYSAGGASVHLHYMSPLSEGLFNNGISHSGCALNPWVMMENGKEKAHQVAKILNCPIDNHQKMLECLRKKPAKDLVIVAKEFQPFLYNPFSPFAVTVEKHSPTAFLTDQPLKFLMDKKFLNLSHFLNFKKTRNMRNIFGFIALLSVIYNLEFCCAQEKVVNIENGKIVGEEKENYYAFLGLPYAESPTGELRFAPPKRFTQTWDDVREFKKFGSMCAQYSQIGYSYHGDEDCLSLNVFVPKTVLDKDEKVPVIFFVHGGAFMFGGSDAYGPENIMRSQNMILVTVNYRLGTLGFMTTEDEVISGNFGMKDQVEALKWVQRNIEAFNGDPAKITIVGFSAGGASVHLHYMSPLSEGLFNNGISHSSCALNPWVMMENGKEKAHQVAKILNCPFDNHQKMLECLRKKPAKDLVIVAKEFQPFLYNPFSPFGVTVEKQSREAFLIEHPETLLKKGSFKKIPWILSQTQDEGLYPAAEFYNDHYLKEINDNWNELAPFILDFNGTICENDTKLQISEEIRQFYMKDQVIEKDSYDSLRDMITDRLYHHGAFKSLQYQSKYASVFFYYFRAITNSGIAPDLVAIGSNEVKINVPSEYLLGVSHGDDVFLIYNNLGSGTTFASYFRYCMMTELYMMERWERISIPKTEKFNLRRKELKMDEKNFYLSLSAKNYLKFDPVSQITNVFFDESQKQIFCAKPASISVKSLVQESFSFIIQSSPLIAIKFNVDNSILTIQRTENTLELYAFKDNQLLPNSSISFETKKTILGFFWIRTNELIIVTKENVEIFNVITSKKTLKSGRVAISIIDSIIIVHHQTSKVSLLFDVAINGEENVQERSVMNHTPLVPGKSIEPFSLKLPSVTHKENTMSVELYSANWVIFSDIIIDVRIGYLFKLELAINKIRIGDKLKLCNFLMHRQKEKSLLINTLLQLVSPEHGESVQLAILEVIFDNLNKVYKQKLDHDLVKMQSLPSPSTFKISTQQIVTPQLPNQIVIEQNDVLYVLNTIVDKNVLEKISLVYLFSLVKHSISCEYDLGKLIVSTLINGQKIDELQQILNFKAIHESKPLACFLLASSKNNPLISQMALDMLYRLNALEIIVEIFLEEGMAIDALRLSKQFTNPDFIPARKYLEAALKSDNKMVFYSVYKHFIARNQRLRGNIEFLKKMEQSLLELDNHQRCCRFCLKEFDTDDTQIKITPTVMLRFQELTEISLKTSDEYSNVICESCNTKLRNFNAFRKDLIFKQKCLEGFVEGFVEESLCFDRDTQLPQDVSIKSIKDESLEVKIEPKNEDEYAEYITTEYLENIQYENDAYQFQTEEYVLTDGMADEKHVNSRGRRKTSKIQYKRALCGICSNYYYKDQLQRHIDKVHYKIKRFWCDICGFGAFLKCNLSTHMAKHIAKEHRELICCSLCPSTFTRNESLKNHMKTEHDENPEMLKCFCGKEFNLRHKLTTHIKRTHNNDRSHVCELCPKRFFAPKDLKSHILIAHTPGYVRTEHFCEVCGKKYGSAKSLKTHMKHHQEPEFKCQFDGCPKAFINKLLLANHEKIHLNQRDFQCHFCEKSFFSANHLRRHIVVTHEKVRVNCFVESCRFSVGRKDYLRNHILSHRELSEEMKHAYLIQIRDMKL</sequence>
<dbReference type="PROSITE" id="PS51915">
    <property type="entry name" value="ZAD"/>
    <property type="match status" value="1"/>
</dbReference>
<evidence type="ECO:0000259" key="5">
    <source>
        <dbReference type="PROSITE" id="PS51915"/>
    </source>
</evidence>
<dbReference type="SMART" id="SM00355">
    <property type="entry name" value="ZnF_C2H2"/>
    <property type="match status" value="9"/>
</dbReference>
<dbReference type="PROSITE" id="PS00028">
    <property type="entry name" value="ZINC_FINGER_C2H2_1"/>
    <property type="match status" value="4"/>
</dbReference>
<organism evidence="6 7">
    <name type="scientific">Clunio marinus</name>
    <dbReference type="NCBI Taxonomy" id="568069"/>
    <lineage>
        <taxon>Eukaryota</taxon>
        <taxon>Metazoa</taxon>
        <taxon>Ecdysozoa</taxon>
        <taxon>Arthropoda</taxon>
        <taxon>Hexapoda</taxon>
        <taxon>Insecta</taxon>
        <taxon>Pterygota</taxon>
        <taxon>Neoptera</taxon>
        <taxon>Endopterygota</taxon>
        <taxon>Diptera</taxon>
        <taxon>Nematocera</taxon>
        <taxon>Chironomoidea</taxon>
        <taxon>Chironomidae</taxon>
        <taxon>Clunio</taxon>
    </lineage>
</organism>
<dbReference type="InterPro" id="IPR013087">
    <property type="entry name" value="Znf_C2H2_type"/>
</dbReference>
<feature type="domain" description="C2H2-type" evidence="4">
    <location>
        <begin position="1753"/>
        <end position="1780"/>
    </location>
</feature>
<feature type="domain" description="C2H2-type" evidence="4">
    <location>
        <begin position="1870"/>
        <end position="1898"/>
    </location>
</feature>
<keyword evidence="3" id="KW-0479">Metal-binding</keyword>
<dbReference type="Gene3D" id="3.30.160.60">
    <property type="entry name" value="Classic Zinc Finger"/>
    <property type="match status" value="4"/>
</dbReference>
<evidence type="ECO:0000313" key="6">
    <source>
        <dbReference type="EMBL" id="CRL06415.1"/>
    </source>
</evidence>
<dbReference type="OrthoDB" id="26384at2759"/>
<dbReference type="PROSITE" id="PS00941">
    <property type="entry name" value="CARBOXYLESTERASE_B_2"/>
    <property type="match status" value="2"/>
</dbReference>
<keyword evidence="7" id="KW-1185">Reference proteome</keyword>
<dbReference type="InterPro" id="IPR019819">
    <property type="entry name" value="Carboxylesterase_B_CS"/>
</dbReference>
<evidence type="ECO:0000256" key="2">
    <source>
        <dbReference type="PROSITE-ProRule" id="PRU00042"/>
    </source>
</evidence>
<keyword evidence="3" id="KW-0862">Zinc</keyword>
<protein>
    <submittedName>
        <fullName evidence="6">CLUMA_CG019612, isoform A</fullName>
    </submittedName>
</protein>
<name>A0A1J1J1Y9_9DIPT</name>
<feature type="binding site" evidence="3">
    <location>
        <position position="1543"/>
    </location>
    <ligand>
        <name>Zn(2+)</name>
        <dbReference type="ChEBI" id="CHEBI:29105"/>
    </ligand>
</feature>
<dbReference type="SUPFAM" id="SSF57667">
    <property type="entry name" value="beta-beta-alpha zinc fingers"/>
    <property type="match status" value="2"/>
</dbReference>
<dbReference type="SUPFAM" id="SSF53474">
    <property type="entry name" value="alpha/beta-Hydrolases"/>
    <property type="match status" value="3"/>
</dbReference>
<accession>A0A1J1J1Y9</accession>
<dbReference type="EMBL" id="CVRI01000067">
    <property type="protein sequence ID" value="CRL06415.1"/>
    <property type="molecule type" value="Genomic_DNA"/>
</dbReference>
<feature type="domain" description="C2H2-type" evidence="4">
    <location>
        <begin position="1813"/>
        <end position="1840"/>
    </location>
</feature>
<dbReference type="InterPro" id="IPR009755">
    <property type="entry name" value="RMC1_C"/>
</dbReference>
<dbReference type="GO" id="GO:0008270">
    <property type="term" value="F:zinc ion binding"/>
    <property type="evidence" value="ECO:0007669"/>
    <property type="project" value="UniProtKB-UniRule"/>
</dbReference>
<dbReference type="STRING" id="568069.A0A1J1J1Y9"/>
<evidence type="ECO:0000256" key="1">
    <source>
        <dbReference type="ARBA" id="ARBA00023180"/>
    </source>
</evidence>
<dbReference type="InterPro" id="IPR029058">
    <property type="entry name" value="AB_hydrolase_fold"/>
</dbReference>
<dbReference type="PROSITE" id="PS50157">
    <property type="entry name" value="ZINC_FINGER_C2H2_2"/>
    <property type="match status" value="6"/>
</dbReference>
<feature type="domain" description="C2H2-type" evidence="4">
    <location>
        <begin position="1840"/>
        <end position="1869"/>
    </location>
</feature>
<proteinExistence type="predicted"/>
<keyword evidence="2" id="KW-0863">Zinc-finger</keyword>
<evidence type="ECO:0000313" key="7">
    <source>
        <dbReference type="Proteomes" id="UP000183832"/>
    </source>
</evidence>
<keyword evidence="1" id="KW-0325">Glycoprotein</keyword>
<feature type="domain" description="C2H2-type" evidence="4">
    <location>
        <begin position="1781"/>
        <end position="1805"/>
    </location>
</feature>
<dbReference type="PANTHER" id="PTHR11559">
    <property type="entry name" value="CARBOXYLESTERASE"/>
    <property type="match status" value="1"/>
</dbReference>
<feature type="binding site" evidence="3">
    <location>
        <position position="1500"/>
    </location>
    <ligand>
        <name>Zn(2+)</name>
        <dbReference type="ChEBI" id="CHEBI:29105"/>
    </ligand>
</feature>
<dbReference type="Pfam" id="PF21029">
    <property type="entry name" value="RMC1_N"/>
    <property type="match status" value="1"/>
</dbReference>
<dbReference type="Pfam" id="PF00096">
    <property type="entry name" value="zf-C2H2"/>
    <property type="match status" value="1"/>
</dbReference>
<feature type="binding site" evidence="3">
    <location>
        <position position="1540"/>
    </location>
    <ligand>
        <name>Zn(2+)</name>
        <dbReference type="ChEBI" id="CHEBI:29105"/>
    </ligand>
</feature>
<feature type="domain" description="C2H2-type" evidence="4">
    <location>
        <begin position="1723"/>
        <end position="1750"/>
    </location>
</feature>
<gene>
    <name evidence="6" type="ORF">CLUMA_CG019612</name>
</gene>
<dbReference type="InterPro" id="IPR050309">
    <property type="entry name" value="Type-B_Carboxylest/Lipase"/>
</dbReference>
<dbReference type="InterPro" id="IPR002018">
    <property type="entry name" value="CarbesteraseB"/>
</dbReference>
<feature type="binding site" evidence="3">
    <location>
        <position position="1497"/>
    </location>
    <ligand>
        <name>Zn(2+)</name>
        <dbReference type="ChEBI" id="CHEBI:29105"/>
    </ligand>
</feature>
<evidence type="ECO:0000259" key="4">
    <source>
        <dbReference type="PROSITE" id="PS50157"/>
    </source>
</evidence>
<dbReference type="Pfam" id="PF00135">
    <property type="entry name" value="COesterase"/>
    <property type="match status" value="3"/>
</dbReference>
<dbReference type="InterPro" id="IPR012934">
    <property type="entry name" value="Znf_AD"/>
</dbReference>
<dbReference type="Proteomes" id="UP000183832">
    <property type="component" value="Unassembled WGS sequence"/>
</dbReference>
<reference evidence="6 7" key="1">
    <citation type="submission" date="2015-04" db="EMBL/GenBank/DDBJ databases">
        <authorList>
            <person name="Syromyatnikov M.Y."/>
            <person name="Popov V.N."/>
        </authorList>
    </citation>
    <scope>NUCLEOTIDE SEQUENCE [LARGE SCALE GENOMIC DNA]</scope>
</reference>
<dbReference type="SMART" id="SM00868">
    <property type="entry name" value="zf-AD"/>
    <property type="match status" value="1"/>
</dbReference>
<dbReference type="InterPro" id="IPR049040">
    <property type="entry name" value="RMC1_N"/>
</dbReference>
<dbReference type="InterPro" id="IPR036236">
    <property type="entry name" value="Znf_C2H2_sf"/>
</dbReference>
<dbReference type="GO" id="GO:0005634">
    <property type="term" value="C:nucleus"/>
    <property type="evidence" value="ECO:0007669"/>
    <property type="project" value="InterPro"/>
</dbReference>
<feature type="domain" description="ZAD" evidence="5">
    <location>
        <begin position="1495"/>
        <end position="1567"/>
    </location>
</feature>